<organism evidence="2 3">
    <name type="scientific">Solanum stoloniferum</name>
    <dbReference type="NCBI Taxonomy" id="62892"/>
    <lineage>
        <taxon>Eukaryota</taxon>
        <taxon>Viridiplantae</taxon>
        <taxon>Streptophyta</taxon>
        <taxon>Embryophyta</taxon>
        <taxon>Tracheophyta</taxon>
        <taxon>Spermatophyta</taxon>
        <taxon>Magnoliopsida</taxon>
        <taxon>eudicotyledons</taxon>
        <taxon>Gunneridae</taxon>
        <taxon>Pentapetalae</taxon>
        <taxon>asterids</taxon>
        <taxon>lamiids</taxon>
        <taxon>Solanales</taxon>
        <taxon>Solanaceae</taxon>
        <taxon>Solanoideae</taxon>
        <taxon>Solaneae</taxon>
        <taxon>Solanum</taxon>
    </lineage>
</organism>
<dbReference type="Proteomes" id="UP001627284">
    <property type="component" value="Unassembled WGS sequence"/>
</dbReference>
<reference evidence="2 3" key="1">
    <citation type="submission" date="2024-05" db="EMBL/GenBank/DDBJ databases">
        <title>De novo assembly of an allotetraploid wild potato.</title>
        <authorList>
            <person name="Hosaka A.J."/>
        </authorList>
    </citation>
    <scope>NUCLEOTIDE SEQUENCE [LARGE SCALE GENOMIC DNA]</scope>
    <source>
        <tissue evidence="2">Young leaves</tissue>
    </source>
</reference>
<keyword evidence="1" id="KW-0067">ATP-binding</keyword>
<keyword evidence="1" id="KW-0808">Transferase</keyword>
<sequence>MHQALKLHQGKISEISAYDPLDLFSGSNDRVHKAIKGLFKTPQNNFRVFLNGSLILGGLGGNADATSCEVGETFENALKCVIQAVDGQRTQCFLDLISKTIFSSGLLNKVLEVQKLDNTDIEGAIHAYYNVISQPCVVCNKRPAEDELSERYSSLHSISNDESMKIVRNYLIAATAKNLSMMISFRPREDGSVESPYSMVYLESTNQSFDYKAYFIDLDLKPLERMEYYYKLDQQIVGCYVQMVKSTQQLSHIE</sequence>
<dbReference type="InterPro" id="IPR009286">
    <property type="entry name" value="Ins_P5_2-kin"/>
</dbReference>
<comment type="catalytic activity">
    <reaction evidence="1">
        <text>1D-myo-inositol 1,3,4,5,6-pentakisphosphate + ATP = 1D-myo-inositol hexakisphosphate + ADP + H(+)</text>
        <dbReference type="Rhea" id="RHEA:20313"/>
        <dbReference type="ChEBI" id="CHEBI:15378"/>
        <dbReference type="ChEBI" id="CHEBI:30616"/>
        <dbReference type="ChEBI" id="CHEBI:57733"/>
        <dbReference type="ChEBI" id="CHEBI:58130"/>
        <dbReference type="ChEBI" id="CHEBI:456216"/>
        <dbReference type="EC" id="2.7.1.158"/>
    </reaction>
</comment>
<keyword evidence="1" id="KW-0547">Nucleotide-binding</keyword>
<evidence type="ECO:0000313" key="3">
    <source>
        <dbReference type="Proteomes" id="UP001627284"/>
    </source>
</evidence>
<dbReference type="PANTHER" id="PTHR14456">
    <property type="entry name" value="INOSITOL POLYPHOSPHATE KINASE 1"/>
    <property type="match status" value="1"/>
</dbReference>
<protein>
    <recommendedName>
        <fullName evidence="1">Inositol-pentakisphosphate 2-kinase</fullName>
        <ecNumber evidence="1">2.7.1.158</ecNumber>
    </recommendedName>
</protein>
<dbReference type="EC" id="2.7.1.158" evidence="1"/>
<name>A0ABD2S9P1_9SOLN</name>
<dbReference type="AlphaFoldDB" id="A0ABD2S9P1"/>
<dbReference type="GO" id="GO:0005524">
    <property type="term" value="F:ATP binding"/>
    <property type="evidence" value="ECO:0007669"/>
    <property type="project" value="UniProtKB-KW"/>
</dbReference>
<evidence type="ECO:0000256" key="1">
    <source>
        <dbReference type="RuleBase" id="RU364126"/>
    </source>
</evidence>
<comment type="function">
    <text evidence="1">Phosphorylates Ins(1,3,4,5,6)P5 at position 2 to form Ins(1,2,3,4,5,6)P6 (InsP6 or phytate).</text>
</comment>
<proteinExistence type="predicted"/>
<dbReference type="EMBL" id="JBJKTR010000016">
    <property type="protein sequence ID" value="KAL3340913.1"/>
    <property type="molecule type" value="Genomic_DNA"/>
</dbReference>
<keyword evidence="1" id="KW-0418">Kinase</keyword>
<gene>
    <name evidence="2" type="ORF">AABB24_029192</name>
</gene>
<dbReference type="PANTHER" id="PTHR14456:SF7">
    <property type="entry name" value="INOSITOL-PENTAKISPHOSPHATE 2-KINASE"/>
    <property type="match status" value="1"/>
</dbReference>
<keyword evidence="3" id="KW-1185">Reference proteome</keyword>
<dbReference type="Pfam" id="PF06090">
    <property type="entry name" value="Ins_P5_2-kin"/>
    <property type="match status" value="1"/>
</dbReference>
<dbReference type="GO" id="GO:0035299">
    <property type="term" value="F:inositol-1,3,4,5,6-pentakisphosphate 2-kinase activity"/>
    <property type="evidence" value="ECO:0007669"/>
    <property type="project" value="UniProtKB-EC"/>
</dbReference>
<accession>A0ABD2S9P1</accession>
<evidence type="ECO:0000313" key="2">
    <source>
        <dbReference type="EMBL" id="KAL3340913.1"/>
    </source>
</evidence>
<comment type="domain">
    <text evidence="1">The EXKPK motif is conserved in inositol-pentakisphosphate 2-kinases of both family 1 and 2.</text>
</comment>
<comment type="caution">
    <text evidence="2">The sequence shown here is derived from an EMBL/GenBank/DDBJ whole genome shotgun (WGS) entry which is preliminary data.</text>
</comment>